<protein>
    <recommendedName>
        <fullName evidence="3">F-box domain-containing protein</fullName>
    </recommendedName>
</protein>
<evidence type="ECO:0000313" key="1">
    <source>
        <dbReference type="EMBL" id="CAE7194145.1"/>
    </source>
</evidence>
<organism evidence="1 2">
    <name type="scientific">Pyrenophora teres f. teres</name>
    <dbReference type="NCBI Taxonomy" id="97479"/>
    <lineage>
        <taxon>Eukaryota</taxon>
        <taxon>Fungi</taxon>
        <taxon>Dikarya</taxon>
        <taxon>Ascomycota</taxon>
        <taxon>Pezizomycotina</taxon>
        <taxon>Dothideomycetes</taxon>
        <taxon>Pleosporomycetidae</taxon>
        <taxon>Pleosporales</taxon>
        <taxon>Pleosporineae</taxon>
        <taxon>Pleosporaceae</taxon>
        <taxon>Pyrenophora</taxon>
    </lineage>
</organism>
<dbReference type="EMBL" id="HG992983">
    <property type="protein sequence ID" value="CAE7194145.1"/>
    <property type="molecule type" value="Genomic_DNA"/>
</dbReference>
<reference evidence="1" key="1">
    <citation type="submission" date="2021-02" db="EMBL/GenBank/DDBJ databases">
        <authorList>
            <person name="Syme A R."/>
            <person name="Syme A R."/>
            <person name="Moolhuijzen P."/>
        </authorList>
    </citation>
    <scope>NUCLEOTIDE SEQUENCE</scope>
    <source>
        <strain evidence="1">W1-1</strain>
    </source>
</reference>
<evidence type="ECO:0000313" key="2">
    <source>
        <dbReference type="Proteomes" id="UP000472372"/>
    </source>
</evidence>
<accession>A0A6S6W8W2</accession>
<evidence type="ECO:0008006" key="3">
    <source>
        <dbReference type="Google" id="ProtNLM"/>
    </source>
</evidence>
<proteinExistence type="predicted"/>
<dbReference type="AlphaFoldDB" id="A0A6S6W8W2"/>
<dbReference type="PANTHER" id="PTHR38790:SF4">
    <property type="entry name" value="2EXR DOMAIN-CONTAINING PROTEIN"/>
    <property type="match status" value="1"/>
</dbReference>
<name>A0A6S6W8W2_9PLEO</name>
<dbReference type="PANTHER" id="PTHR38790">
    <property type="entry name" value="2EXR DOMAIN-CONTAINING PROTEIN-RELATED"/>
    <property type="match status" value="1"/>
</dbReference>
<dbReference type="Proteomes" id="UP000472372">
    <property type="component" value="Chromosome 7"/>
</dbReference>
<gene>
    <name evidence="1" type="ORF">PTTW11_07893</name>
</gene>
<sequence length="187" mass="21762">MYLLEHWKTVTNQPNSYIANRENSPFLHLPAEIRNQIYDLTITKANQTVLSLLVTCTQINHEAFPLLYSNVSLWIKSPKDIYRALYGMDMGPFSRITSIETVQWYTLTGSCDLVSPKEDSLEQAVYMEYAKKLSGVKHIYICGLWSWTSKDRLRDRLRDGLGKLFGRELDVKFDDSFAFGSKFRFRI</sequence>